<dbReference type="PROSITE" id="PS51197">
    <property type="entry name" value="HTH_RRF2_2"/>
    <property type="match status" value="1"/>
</dbReference>
<dbReference type="PANTHER" id="PTHR33221:SF2">
    <property type="entry name" value="TRANSCRIPTIONAL REGULATOR"/>
    <property type="match status" value="1"/>
</dbReference>
<comment type="caution">
    <text evidence="1">The sequence shown here is derived from an EMBL/GenBank/DDBJ whole genome shotgun (WGS) entry which is preliminary data.</text>
</comment>
<dbReference type="GO" id="GO:0003700">
    <property type="term" value="F:DNA-binding transcription factor activity"/>
    <property type="evidence" value="ECO:0007669"/>
    <property type="project" value="TreeGrafter"/>
</dbReference>
<dbReference type="OrthoDB" id="9808360at2"/>
<dbReference type="InterPro" id="IPR000944">
    <property type="entry name" value="Tscrpt_reg_Rrf2"/>
</dbReference>
<dbReference type="Proteomes" id="UP000321548">
    <property type="component" value="Unassembled WGS sequence"/>
</dbReference>
<proteinExistence type="predicted"/>
<keyword evidence="2" id="KW-1185">Reference proteome</keyword>
<name>A0A5C8P4D6_9BURK</name>
<evidence type="ECO:0000313" key="1">
    <source>
        <dbReference type="EMBL" id="TXL68349.1"/>
    </source>
</evidence>
<dbReference type="Gene3D" id="1.10.10.10">
    <property type="entry name" value="Winged helix-like DNA-binding domain superfamily/Winged helix DNA-binding domain"/>
    <property type="match status" value="1"/>
</dbReference>
<dbReference type="InterPro" id="IPR036388">
    <property type="entry name" value="WH-like_DNA-bd_sf"/>
</dbReference>
<dbReference type="NCBIfam" id="TIGR00738">
    <property type="entry name" value="rrf2_super"/>
    <property type="match status" value="1"/>
</dbReference>
<dbReference type="RefSeq" id="WP_147702490.1">
    <property type="nucleotide sequence ID" value="NZ_VDUY01000001.1"/>
</dbReference>
<protein>
    <submittedName>
        <fullName evidence="1">SUF system Fe-S cluster assembly regulator</fullName>
    </submittedName>
</protein>
<gene>
    <name evidence="1" type="ORF">FHP08_01275</name>
</gene>
<accession>A0A5C8P4D6</accession>
<evidence type="ECO:0000313" key="2">
    <source>
        <dbReference type="Proteomes" id="UP000321548"/>
    </source>
</evidence>
<dbReference type="NCBIfam" id="TIGR02944">
    <property type="entry name" value="suf_reg_Xantho"/>
    <property type="match status" value="1"/>
</dbReference>
<dbReference type="InterPro" id="IPR036390">
    <property type="entry name" value="WH_DNA-bd_sf"/>
</dbReference>
<reference evidence="1 2" key="1">
    <citation type="submission" date="2019-06" db="EMBL/GenBank/DDBJ databases">
        <title>Quisquiliibacterium sp. nov., isolated from a maize field.</title>
        <authorList>
            <person name="Lin S.-Y."/>
            <person name="Tsai C.-F."/>
            <person name="Young C.-C."/>
        </authorList>
    </citation>
    <scope>NUCLEOTIDE SEQUENCE [LARGE SCALE GENOMIC DNA]</scope>
    <source>
        <strain evidence="1 2">CC-CFT501</strain>
    </source>
</reference>
<dbReference type="GO" id="GO:0005829">
    <property type="term" value="C:cytosol"/>
    <property type="evidence" value="ECO:0007669"/>
    <property type="project" value="TreeGrafter"/>
</dbReference>
<organism evidence="1 2">
    <name type="scientific">Zeimonas arvi</name>
    <dbReference type="NCBI Taxonomy" id="2498847"/>
    <lineage>
        <taxon>Bacteria</taxon>
        <taxon>Pseudomonadati</taxon>
        <taxon>Pseudomonadota</taxon>
        <taxon>Betaproteobacteria</taxon>
        <taxon>Burkholderiales</taxon>
        <taxon>Burkholderiaceae</taxon>
        <taxon>Zeimonas</taxon>
    </lineage>
</organism>
<dbReference type="PANTHER" id="PTHR33221">
    <property type="entry name" value="WINGED HELIX-TURN-HELIX TRANSCRIPTIONAL REGULATOR, RRF2 FAMILY"/>
    <property type="match status" value="1"/>
</dbReference>
<dbReference type="AlphaFoldDB" id="A0A5C8P4D6"/>
<dbReference type="EMBL" id="VDUY01000001">
    <property type="protein sequence ID" value="TXL68349.1"/>
    <property type="molecule type" value="Genomic_DNA"/>
</dbReference>
<dbReference type="InterPro" id="IPR014290">
    <property type="entry name" value="SUF_FeS_clus_asmbl_reg"/>
</dbReference>
<dbReference type="Pfam" id="PF02082">
    <property type="entry name" value="Rrf2"/>
    <property type="match status" value="1"/>
</dbReference>
<sequence length="155" mass="16830">MLRVSRLTDYGTMVMSHMARSPEQLFSATDLAAALGLGVPTVAKVLKSLARGELVTSVRGLRGGYSLAHPPEQITVADIVDALEERPFGLTECSANDGLCGIEDGCGIRAGWLSINDLVRRALEGMTLADMIRPLPRREQRIDPNSIRITRSISR</sequence>
<dbReference type="SUPFAM" id="SSF46785">
    <property type="entry name" value="Winged helix' DNA-binding domain"/>
    <property type="match status" value="1"/>
</dbReference>